<dbReference type="InterPro" id="IPR050336">
    <property type="entry name" value="Chromosome_partition/occlusion"/>
</dbReference>
<gene>
    <name evidence="2" type="ORF">KQI75_11910</name>
</gene>
<proteinExistence type="predicted"/>
<evidence type="ECO:0000313" key="2">
    <source>
        <dbReference type="EMBL" id="MBU5491313.1"/>
    </source>
</evidence>
<keyword evidence="3" id="KW-1185">Reference proteome</keyword>
<comment type="caution">
    <text evidence="2">The sequence shown here is derived from an EMBL/GenBank/DDBJ whole genome shotgun (WGS) entry which is preliminary data.</text>
</comment>
<reference evidence="2 3" key="1">
    <citation type="submission" date="2021-06" db="EMBL/GenBank/DDBJ databases">
        <authorList>
            <person name="Sun Q."/>
            <person name="Li D."/>
        </authorList>
    </citation>
    <scope>NUCLEOTIDE SEQUENCE [LARGE SCALE GENOMIC DNA]</scope>
    <source>
        <strain evidence="2 3">MSJd-7</strain>
    </source>
</reference>
<dbReference type="Pfam" id="PF02195">
    <property type="entry name" value="ParB_N"/>
    <property type="match status" value="1"/>
</dbReference>
<evidence type="ECO:0000259" key="1">
    <source>
        <dbReference type="SMART" id="SM00470"/>
    </source>
</evidence>
<evidence type="ECO:0000313" key="3">
    <source>
        <dbReference type="Proteomes" id="UP000783588"/>
    </source>
</evidence>
<organism evidence="2 3">
    <name type="scientific">Butyricicoccus intestinisimiae</name>
    <dbReference type="NCBI Taxonomy" id="2841509"/>
    <lineage>
        <taxon>Bacteria</taxon>
        <taxon>Bacillati</taxon>
        <taxon>Bacillota</taxon>
        <taxon>Clostridia</taxon>
        <taxon>Eubacteriales</taxon>
        <taxon>Butyricicoccaceae</taxon>
        <taxon>Butyricicoccus</taxon>
    </lineage>
</organism>
<dbReference type="Proteomes" id="UP000783588">
    <property type="component" value="Unassembled WGS sequence"/>
</dbReference>
<sequence length="327" mass="37711">MKKDFSSVSFDFASSRDKVPSIFSRDVLKQAGKTIEEIPVDKIVWYRREQDQDTSLLVFRDYSDDKLKRLAADIKQHGVLEPVLVFKNEQQQFEVLAGKHRARATKLLKEETNESKWNTIPAIVYSFAEVSENDWALGDLIYVNTNVLRREGLSFSEMGMAYNRMFAAYAHVGSSQEKDANDLISENTGLSVSKIRSIRNIVPEKLIVPFLEMVDDHKLSLTVAGQDLCRLSKSSQQIVYDWAGEQEDREKFLSKYLTKANVRVLCSQEKEHCLTVEDLSSLLENDKKEFKAPTTKKLKEMVPEEYWNDSEEFLRKAVEEYLSRHGM</sequence>
<accession>A0ABS6EUF9</accession>
<dbReference type="InterPro" id="IPR003115">
    <property type="entry name" value="ParB_N"/>
</dbReference>
<dbReference type="EMBL" id="JAHLQI010000007">
    <property type="protein sequence ID" value="MBU5491313.1"/>
    <property type="molecule type" value="Genomic_DNA"/>
</dbReference>
<dbReference type="PANTHER" id="PTHR33375">
    <property type="entry name" value="CHROMOSOME-PARTITIONING PROTEIN PARB-RELATED"/>
    <property type="match status" value="1"/>
</dbReference>
<name>A0ABS6EUF9_9FIRM</name>
<feature type="domain" description="ParB-like N-terminal" evidence="1">
    <location>
        <begin position="36"/>
        <end position="134"/>
    </location>
</feature>
<protein>
    <submittedName>
        <fullName evidence="2">ParB N-terminal domain-containing protein</fullName>
    </submittedName>
</protein>
<dbReference type="PANTHER" id="PTHR33375:SF1">
    <property type="entry name" value="CHROMOSOME-PARTITIONING PROTEIN PARB-RELATED"/>
    <property type="match status" value="1"/>
</dbReference>
<dbReference type="RefSeq" id="WP_216471025.1">
    <property type="nucleotide sequence ID" value="NZ_JAHLQI010000007.1"/>
</dbReference>
<dbReference type="SMART" id="SM00470">
    <property type="entry name" value="ParB"/>
    <property type="match status" value="1"/>
</dbReference>